<organism evidence="1 2">
    <name type="scientific">Cryobacterium roopkundense</name>
    <dbReference type="NCBI Taxonomy" id="1001240"/>
    <lineage>
        <taxon>Bacteria</taxon>
        <taxon>Bacillati</taxon>
        <taxon>Actinomycetota</taxon>
        <taxon>Actinomycetes</taxon>
        <taxon>Micrococcales</taxon>
        <taxon>Microbacteriaceae</taxon>
        <taxon>Cryobacterium</taxon>
    </lineage>
</organism>
<proteinExistence type="predicted"/>
<accession>A0A099J8Q7</accession>
<evidence type="ECO:0000313" key="2">
    <source>
        <dbReference type="Proteomes" id="UP000029864"/>
    </source>
</evidence>
<dbReference type="eggNOG" id="ENOG50326YG">
    <property type="taxonomic scope" value="Bacteria"/>
</dbReference>
<keyword evidence="2" id="KW-1185">Reference proteome</keyword>
<dbReference type="AlphaFoldDB" id="A0A099J8Q7"/>
<reference evidence="1 2" key="1">
    <citation type="submission" date="2014-08" db="EMBL/GenBank/DDBJ databases">
        <authorList>
            <person name="Sisinthy S."/>
        </authorList>
    </citation>
    <scope>NUCLEOTIDE SEQUENCE [LARGE SCALE GENOMIC DNA]</scope>
    <source>
        <strain evidence="1 2">RuG17</strain>
    </source>
</reference>
<evidence type="ECO:0000313" key="1">
    <source>
        <dbReference type="EMBL" id="KGJ74470.1"/>
    </source>
</evidence>
<dbReference type="STRING" id="1001240.GY21_10560"/>
<name>A0A099J8Q7_9MICO</name>
<gene>
    <name evidence="1" type="ORF">GY21_10560</name>
</gene>
<protein>
    <submittedName>
        <fullName evidence="1">Uncharacterized protein</fullName>
    </submittedName>
</protein>
<sequence length="202" mass="21417">MEPCWWSLAPLASRSKSARGDDHGLGEDAVVDAGLAVRGVEEHIGVARHAEITSTERGHFPVEIGANPGYFGLGDAGVGGKGFDQVVNFPRRDAVEVSLPYDGEQGLVNTSATLEESGKERPLPQLGDLEIQVAGRRREDARAGAVALVGAVLGAFETAGADVRGGLGVDEFLVERFGHRSDSVGDVGELEFREEREQGRLV</sequence>
<comment type="caution">
    <text evidence="1">The sequence shown here is derived from an EMBL/GenBank/DDBJ whole genome shotgun (WGS) entry which is preliminary data.</text>
</comment>
<dbReference type="EMBL" id="JPXF01000039">
    <property type="protein sequence ID" value="KGJ74470.1"/>
    <property type="molecule type" value="Genomic_DNA"/>
</dbReference>
<dbReference type="Proteomes" id="UP000029864">
    <property type="component" value="Unassembled WGS sequence"/>
</dbReference>